<dbReference type="InterPro" id="IPR013976">
    <property type="entry name" value="HDOD"/>
</dbReference>
<dbReference type="AlphaFoldDB" id="A0A8J6NEW6"/>
<dbReference type="InterPro" id="IPR003607">
    <property type="entry name" value="HD/PDEase_dom"/>
</dbReference>
<dbReference type="Gene3D" id="1.10.3210.10">
    <property type="entry name" value="Hypothetical protein af1432"/>
    <property type="match status" value="1"/>
</dbReference>
<dbReference type="NCBIfam" id="TIGR00277">
    <property type="entry name" value="HDIG"/>
    <property type="match status" value="1"/>
</dbReference>
<evidence type="ECO:0000259" key="1">
    <source>
        <dbReference type="PROSITE" id="PS51833"/>
    </source>
</evidence>
<sequence>MSRLDEILALVKHVPPFPKVAQRVMDLLKEDDVNAAQLAEVIQYDQAITANVLKMCNASYFGLPRKVTSLDDALVILGHDTLKDIIIASSSAKFYVGKVGAGYQLEQGEMWKHSVAVGIMAKLLVRHIKDVDPGSAFTCGLLHDIGKRFLSAFVSDEFQEIMEKVDDAQCSFVEAEKALLGMDHAELGGVILERWEFPRDLVDAVREHHDPRALEQAPLTALISLSNSLVVSMGIGVGADGLAAEMQGEGLKKIGVSPAMLQVCMMDLLEEMDKAEEMLNL</sequence>
<organism evidence="2 3">
    <name type="scientific">Candidatus Desulfobia pelagia</name>
    <dbReference type="NCBI Taxonomy" id="2841692"/>
    <lineage>
        <taxon>Bacteria</taxon>
        <taxon>Pseudomonadati</taxon>
        <taxon>Thermodesulfobacteriota</taxon>
        <taxon>Desulfobulbia</taxon>
        <taxon>Desulfobulbales</taxon>
        <taxon>Desulfobulbaceae</taxon>
        <taxon>Candidatus Desulfobia</taxon>
    </lineage>
</organism>
<dbReference type="SUPFAM" id="SSF109604">
    <property type="entry name" value="HD-domain/PDEase-like"/>
    <property type="match status" value="1"/>
</dbReference>
<dbReference type="EMBL" id="JACNJZ010000155">
    <property type="protein sequence ID" value="MBC8318402.1"/>
    <property type="molecule type" value="Genomic_DNA"/>
</dbReference>
<dbReference type="InterPro" id="IPR052340">
    <property type="entry name" value="RNase_Y/CdgJ"/>
</dbReference>
<dbReference type="PANTHER" id="PTHR33525">
    <property type="match status" value="1"/>
</dbReference>
<dbReference type="PROSITE" id="PS51833">
    <property type="entry name" value="HDOD"/>
    <property type="match status" value="1"/>
</dbReference>
<gene>
    <name evidence="2" type="ORF">H8E41_10895</name>
</gene>
<dbReference type="Pfam" id="PF08668">
    <property type="entry name" value="HDOD"/>
    <property type="match status" value="1"/>
</dbReference>
<proteinExistence type="predicted"/>
<accession>A0A8J6NEW6</accession>
<comment type="caution">
    <text evidence="2">The sequence shown here is derived from an EMBL/GenBank/DDBJ whole genome shotgun (WGS) entry which is preliminary data.</text>
</comment>
<protein>
    <submittedName>
        <fullName evidence="2">HDOD domain-containing protein</fullName>
    </submittedName>
</protein>
<name>A0A8J6NEW6_9BACT</name>
<reference evidence="2 3" key="1">
    <citation type="submission" date="2020-08" db="EMBL/GenBank/DDBJ databases">
        <title>Bridging the membrane lipid divide: bacteria of the FCB group superphylum have the potential to synthesize archaeal ether lipids.</title>
        <authorList>
            <person name="Villanueva L."/>
            <person name="Von Meijenfeldt F.A.B."/>
            <person name="Westbye A.B."/>
            <person name="Yadav S."/>
            <person name="Hopmans E.C."/>
            <person name="Dutilh B.E."/>
            <person name="Sinninghe Damste J.S."/>
        </authorList>
    </citation>
    <scope>NUCLEOTIDE SEQUENCE [LARGE SCALE GENOMIC DNA]</scope>
    <source>
        <strain evidence="2">NIOZ-UU47</strain>
    </source>
</reference>
<evidence type="ECO:0000313" key="2">
    <source>
        <dbReference type="EMBL" id="MBC8318402.1"/>
    </source>
</evidence>
<evidence type="ECO:0000313" key="3">
    <source>
        <dbReference type="Proteomes" id="UP000614424"/>
    </source>
</evidence>
<dbReference type="PANTHER" id="PTHR33525:SF3">
    <property type="entry name" value="RIBONUCLEASE Y"/>
    <property type="match status" value="1"/>
</dbReference>
<feature type="domain" description="HDOD" evidence="1">
    <location>
        <begin position="14"/>
        <end position="211"/>
    </location>
</feature>
<dbReference type="InterPro" id="IPR006675">
    <property type="entry name" value="HDIG_dom"/>
</dbReference>
<dbReference type="CDD" id="cd00077">
    <property type="entry name" value="HDc"/>
    <property type="match status" value="1"/>
</dbReference>
<dbReference type="Proteomes" id="UP000614424">
    <property type="component" value="Unassembled WGS sequence"/>
</dbReference>